<organism evidence="8 9">
    <name type="scientific">Alteromonas macleodii</name>
    <name type="common">Pseudoalteromonas macleodii</name>
    <dbReference type="NCBI Taxonomy" id="28108"/>
    <lineage>
        <taxon>Bacteria</taxon>
        <taxon>Pseudomonadati</taxon>
        <taxon>Pseudomonadota</taxon>
        <taxon>Gammaproteobacteria</taxon>
        <taxon>Alteromonadales</taxon>
        <taxon>Alteromonadaceae</taxon>
        <taxon>Alteromonas/Salinimonas group</taxon>
        <taxon>Alteromonas</taxon>
    </lineage>
</organism>
<feature type="transmembrane region" description="Helical" evidence="7">
    <location>
        <begin position="414"/>
        <end position="433"/>
    </location>
</feature>
<keyword evidence="3" id="KW-1003">Cell membrane</keyword>
<dbReference type="AlphaFoldDB" id="A0A6T9Y3J7"/>
<evidence type="ECO:0000313" key="9">
    <source>
        <dbReference type="Proteomes" id="UP000509458"/>
    </source>
</evidence>
<feature type="transmembrane region" description="Helical" evidence="7">
    <location>
        <begin position="41"/>
        <end position="65"/>
    </location>
</feature>
<proteinExistence type="inferred from homology"/>
<feature type="transmembrane region" description="Helical" evidence="7">
    <location>
        <begin position="375"/>
        <end position="393"/>
    </location>
</feature>
<evidence type="ECO:0000256" key="2">
    <source>
        <dbReference type="ARBA" id="ARBA00007430"/>
    </source>
</evidence>
<keyword evidence="5 7" id="KW-1133">Transmembrane helix</keyword>
<dbReference type="EMBL" id="LR812090">
    <property type="protein sequence ID" value="CAB9494806.1"/>
    <property type="molecule type" value="Genomic_DNA"/>
</dbReference>
<evidence type="ECO:0000313" key="8">
    <source>
        <dbReference type="EMBL" id="CAB9494806.1"/>
    </source>
</evidence>
<feature type="transmembrane region" description="Helical" evidence="7">
    <location>
        <begin position="290"/>
        <end position="312"/>
    </location>
</feature>
<dbReference type="RefSeq" id="WP_179984103.1">
    <property type="nucleotide sequence ID" value="NZ_LR812090.1"/>
</dbReference>
<dbReference type="GO" id="GO:0005886">
    <property type="term" value="C:plasma membrane"/>
    <property type="evidence" value="ECO:0007669"/>
    <property type="project" value="UniProtKB-SubCell"/>
</dbReference>
<comment type="similarity">
    <text evidence="2">Belongs to the polysaccharide synthase family.</text>
</comment>
<dbReference type="Proteomes" id="UP000509458">
    <property type="component" value="Chromosome"/>
</dbReference>
<evidence type="ECO:0000256" key="4">
    <source>
        <dbReference type="ARBA" id="ARBA00022692"/>
    </source>
</evidence>
<dbReference type="InterPro" id="IPR050833">
    <property type="entry name" value="Poly_Biosynth_Transport"/>
</dbReference>
<name>A0A6T9Y3J7_ALTMA</name>
<accession>A0A6T9Y3J7</accession>
<feature type="transmembrane region" description="Helical" evidence="7">
    <location>
        <begin position="439"/>
        <end position="460"/>
    </location>
</feature>
<sequence>MKEIVLNSLKWVALGKIVGQSIRWITTIFTLRFLFPEDYAVMALSSFFLALLWAFSNGGIASALIRTKKINDKLVGEFFTLSIIAHSLFFLLLQAIAEPLAQIYSDPRLADVIRVTSCTFLISLIGFVPSTILNRDMQFKKLAIVDALSESVGALITVFLAWKGWGYWSLVIGVLVSEFVKQTGYALRNPKWIWPSRFTQRIKEIVSFAWKSATQAAIGYTVFNIDVAIAGLFLTTAELGFYQFAVVLAMMPAAKVLPMLRQVALPVYSKIQNDPGSQEHYFLKTQRISALIFVPVFWGIGAVASTLVPLAFGDKWEPAAILIAVYCITMPLKCLEQLFGPLLKAINRVDVVLSNTLIYGAVLIPSFFIGAQYGALGLASSWCIAFLVAFAIATKRACKAINISFKNYLIEISIPHLVGALMASCCFAIGIVLNEQDALAVLTLQVAIGAVIYIGLLQLISKKYIHEVVSLVKKKQT</sequence>
<dbReference type="Pfam" id="PF13440">
    <property type="entry name" value="Polysacc_synt_3"/>
    <property type="match status" value="1"/>
</dbReference>
<evidence type="ECO:0000256" key="7">
    <source>
        <dbReference type="SAM" id="Phobius"/>
    </source>
</evidence>
<comment type="subcellular location">
    <subcellularLocation>
        <location evidence="1">Cell membrane</location>
        <topology evidence="1">Multi-pass membrane protein</topology>
    </subcellularLocation>
</comment>
<evidence type="ECO:0000256" key="1">
    <source>
        <dbReference type="ARBA" id="ARBA00004651"/>
    </source>
</evidence>
<gene>
    <name evidence="8" type="ORF">ALFOR1_40178</name>
</gene>
<dbReference type="PANTHER" id="PTHR30250">
    <property type="entry name" value="PST FAMILY PREDICTED COLANIC ACID TRANSPORTER"/>
    <property type="match status" value="1"/>
</dbReference>
<keyword evidence="6 7" id="KW-0472">Membrane</keyword>
<evidence type="ECO:0000256" key="5">
    <source>
        <dbReference type="ARBA" id="ARBA00022989"/>
    </source>
</evidence>
<feature type="transmembrane region" description="Helical" evidence="7">
    <location>
        <begin position="318"/>
        <end position="339"/>
    </location>
</feature>
<keyword evidence="4 7" id="KW-0812">Transmembrane</keyword>
<feature type="transmembrane region" description="Helical" evidence="7">
    <location>
        <begin position="351"/>
        <end position="369"/>
    </location>
</feature>
<feature type="transmembrane region" description="Helical" evidence="7">
    <location>
        <begin position="77"/>
        <end position="97"/>
    </location>
</feature>
<evidence type="ECO:0000256" key="6">
    <source>
        <dbReference type="ARBA" id="ARBA00023136"/>
    </source>
</evidence>
<feature type="transmembrane region" description="Helical" evidence="7">
    <location>
        <begin position="112"/>
        <end position="130"/>
    </location>
</feature>
<protein>
    <submittedName>
        <fullName evidence="8">Lipopolysaccharide biosynthesis protein</fullName>
    </submittedName>
</protein>
<evidence type="ECO:0000256" key="3">
    <source>
        <dbReference type="ARBA" id="ARBA00022475"/>
    </source>
</evidence>
<reference evidence="8 9" key="1">
    <citation type="submission" date="2020-06" db="EMBL/GenBank/DDBJ databases">
        <authorList>
            <person name="Duchaud E."/>
        </authorList>
    </citation>
    <scope>NUCLEOTIDE SEQUENCE [LARGE SCALE GENOMIC DNA]</scope>
    <source>
        <strain evidence="8">Alteromonas fortis</strain>
    </source>
</reference>
<dbReference type="PANTHER" id="PTHR30250:SF10">
    <property type="entry name" value="LIPOPOLYSACCHARIDE BIOSYNTHESIS PROTEIN WZXC"/>
    <property type="match status" value="1"/>
</dbReference>
<dbReference type="CDD" id="cd13127">
    <property type="entry name" value="MATE_tuaB_like"/>
    <property type="match status" value="1"/>
</dbReference>